<dbReference type="Gene3D" id="1.40.20.10">
    <property type="entry name" value="CHAD domain"/>
    <property type="match status" value="1"/>
</dbReference>
<feature type="domain" description="CHAD" evidence="2">
    <location>
        <begin position="214"/>
        <end position="494"/>
    </location>
</feature>
<dbReference type="SUPFAM" id="SSF55154">
    <property type="entry name" value="CYTH-like phosphatases"/>
    <property type="match status" value="1"/>
</dbReference>
<dbReference type="RefSeq" id="WP_344784187.1">
    <property type="nucleotide sequence ID" value="NZ_BAAAZW010000007.1"/>
</dbReference>
<dbReference type="InterPro" id="IPR007899">
    <property type="entry name" value="CHAD_dom"/>
</dbReference>
<dbReference type="Pfam" id="PF05235">
    <property type="entry name" value="CHAD"/>
    <property type="match status" value="1"/>
</dbReference>
<organism evidence="3 4">
    <name type="scientific">Gordonia caeni</name>
    <dbReference type="NCBI Taxonomy" id="1007097"/>
    <lineage>
        <taxon>Bacteria</taxon>
        <taxon>Bacillati</taxon>
        <taxon>Actinomycetota</taxon>
        <taxon>Actinomycetes</taxon>
        <taxon>Mycobacteriales</taxon>
        <taxon>Gordoniaceae</taxon>
        <taxon>Gordonia</taxon>
    </lineage>
</organism>
<accession>A0ABP7PEA2</accession>
<dbReference type="CDD" id="cd07374">
    <property type="entry name" value="CYTH-like_Pase"/>
    <property type="match status" value="1"/>
</dbReference>
<proteinExistence type="predicted"/>
<dbReference type="SMART" id="SM00880">
    <property type="entry name" value="CHAD"/>
    <property type="match status" value="1"/>
</dbReference>
<evidence type="ECO:0000313" key="3">
    <source>
        <dbReference type="EMBL" id="GAA3963574.1"/>
    </source>
</evidence>
<dbReference type="Proteomes" id="UP001418444">
    <property type="component" value="Unassembled WGS sequence"/>
</dbReference>
<dbReference type="PANTHER" id="PTHR39339:SF1">
    <property type="entry name" value="CHAD DOMAIN-CONTAINING PROTEIN"/>
    <property type="match status" value="1"/>
</dbReference>
<sequence length="494" mass="54902">MSARESIEVEVKFDVDAGQPAPDFTVLVPGGRVAAPQRHELVATYLDTPAHDLAARRITLRRRTGGTDSGWHLKRPGTHADARRELAIGFDHAPADGGVPPEIRDAILVIVRDRQLIPVAEITTERTVTVLHDADGNSLAEFCDDRVISHAHQSQITKEWAEWEFELTGGGTKLLKAAKPLLREAGGRRASSASKLARAIGAEPHVHAPTRLPKKPVALDLMLHSLALHRDALITWDPLVRENAPDSVHQLRVTARKLRSVLTSFPQILTPESVDGLEGELRELGNLLGEARDREVQLEINAGLLAKEEHVPDDLRRALIDDEVGRQERSLRSLRFALSTKRYLQVLDDLDLVIADPVPGADADRRAADVATEGIELASRRLRKAEKKLKSFEPWTDEWVAQVHRIRKRAKAVRYTADAAKPLGLKWAARTAKRAARIQSRLGDFQDTVVNREQIARVAALPQLSRDAVFVLGRLDAREERRGRKAVEAYLAER</sequence>
<dbReference type="PROSITE" id="PS51707">
    <property type="entry name" value="CYTH"/>
    <property type="match status" value="1"/>
</dbReference>
<gene>
    <name evidence="3" type="ORF">GCM10022231_24790</name>
</gene>
<reference evidence="4" key="1">
    <citation type="journal article" date="2019" name="Int. J. Syst. Evol. Microbiol.">
        <title>The Global Catalogue of Microorganisms (GCM) 10K type strain sequencing project: providing services to taxonomists for standard genome sequencing and annotation.</title>
        <authorList>
            <consortium name="The Broad Institute Genomics Platform"/>
            <consortium name="The Broad Institute Genome Sequencing Center for Infectious Disease"/>
            <person name="Wu L."/>
            <person name="Ma J."/>
        </authorList>
    </citation>
    <scope>NUCLEOTIDE SEQUENCE [LARGE SCALE GENOMIC DNA]</scope>
    <source>
        <strain evidence="4">JCM 16923</strain>
    </source>
</reference>
<dbReference type="SMART" id="SM01118">
    <property type="entry name" value="CYTH"/>
    <property type="match status" value="1"/>
</dbReference>
<evidence type="ECO:0000313" key="4">
    <source>
        <dbReference type="Proteomes" id="UP001418444"/>
    </source>
</evidence>
<protein>
    <submittedName>
        <fullName evidence="3">CYTH and CHAD domain-containing protein</fullName>
    </submittedName>
</protein>
<evidence type="ECO:0000259" key="2">
    <source>
        <dbReference type="PROSITE" id="PS51708"/>
    </source>
</evidence>
<dbReference type="Pfam" id="PF01928">
    <property type="entry name" value="CYTH"/>
    <property type="match status" value="1"/>
</dbReference>
<dbReference type="Gene3D" id="2.40.320.10">
    <property type="entry name" value="Hypothetical Protein Pfu-838710-001"/>
    <property type="match status" value="1"/>
</dbReference>
<comment type="caution">
    <text evidence="3">The sequence shown here is derived from an EMBL/GenBank/DDBJ whole genome shotgun (WGS) entry which is preliminary data.</text>
</comment>
<evidence type="ECO:0000259" key="1">
    <source>
        <dbReference type="PROSITE" id="PS51707"/>
    </source>
</evidence>
<dbReference type="EMBL" id="BAAAZW010000007">
    <property type="protein sequence ID" value="GAA3963574.1"/>
    <property type="molecule type" value="Genomic_DNA"/>
</dbReference>
<name>A0ABP7PEA2_9ACTN</name>
<feature type="domain" description="CYTH" evidence="1">
    <location>
        <begin position="6"/>
        <end position="203"/>
    </location>
</feature>
<dbReference type="PANTHER" id="PTHR39339">
    <property type="entry name" value="SLR1444 PROTEIN"/>
    <property type="match status" value="1"/>
</dbReference>
<dbReference type="PROSITE" id="PS51708">
    <property type="entry name" value="CHAD"/>
    <property type="match status" value="1"/>
</dbReference>
<dbReference type="InterPro" id="IPR038186">
    <property type="entry name" value="CHAD_dom_sf"/>
</dbReference>
<dbReference type="InterPro" id="IPR023577">
    <property type="entry name" value="CYTH_domain"/>
</dbReference>
<keyword evidence="4" id="KW-1185">Reference proteome</keyword>
<dbReference type="InterPro" id="IPR033469">
    <property type="entry name" value="CYTH-like_dom_sf"/>
</dbReference>